<evidence type="ECO:0000313" key="2">
    <source>
        <dbReference type="Proteomes" id="UP000050816"/>
    </source>
</evidence>
<dbReference type="AlphaFoldDB" id="A0A0R1UNL4"/>
<dbReference type="EMBL" id="AZFK01000002">
    <property type="protein sequence ID" value="KRL92565.1"/>
    <property type="molecule type" value="Genomic_DNA"/>
</dbReference>
<dbReference type="RefSeq" id="WP_056953270.1">
    <property type="nucleotide sequence ID" value="NZ_AZFK01000002.1"/>
</dbReference>
<reference evidence="1 2" key="1">
    <citation type="journal article" date="2015" name="Genome Announc.">
        <title>Expanding the biotechnology potential of lactobacilli through comparative genomics of 213 strains and associated genera.</title>
        <authorList>
            <person name="Sun Z."/>
            <person name="Harris H.M."/>
            <person name="McCann A."/>
            <person name="Guo C."/>
            <person name="Argimon S."/>
            <person name="Zhang W."/>
            <person name="Yang X."/>
            <person name="Jeffery I.B."/>
            <person name="Cooney J.C."/>
            <person name="Kagawa T.F."/>
            <person name="Liu W."/>
            <person name="Song Y."/>
            <person name="Salvetti E."/>
            <person name="Wrobel A."/>
            <person name="Rasinkangas P."/>
            <person name="Parkhill J."/>
            <person name="Rea M.C."/>
            <person name="O'Sullivan O."/>
            <person name="Ritari J."/>
            <person name="Douillard F.P."/>
            <person name="Paul Ross R."/>
            <person name="Yang R."/>
            <person name="Briner A.E."/>
            <person name="Felis G.E."/>
            <person name="de Vos W.M."/>
            <person name="Barrangou R."/>
            <person name="Klaenhammer T.R."/>
            <person name="Caufield P.W."/>
            <person name="Cui Y."/>
            <person name="Zhang H."/>
            <person name="O'Toole P.W."/>
        </authorList>
    </citation>
    <scope>NUCLEOTIDE SEQUENCE [LARGE SCALE GENOMIC DNA]</scope>
    <source>
        <strain evidence="1 2">DSM 15946</strain>
    </source>
</reference>
<dbReference type="Proteomes" id="UP000050816">
    <property type="component" value="Unassembled WGS sequence"/>
</dbReference>
<comment type="caution">
    <text evidence="1">The sequence shown here is derived from an EMBL/GenBank/DDBJ whole genome shotgun (WGS) entry which is preliminary data.</text>
</comment>
<dbReference type="PATRIC" id="fig|1423760.3.peg.1740"/>
<evidence type="ECO:0000313" key="1">
    <source>
        <dbReference type="EMBL" id="KRL92565.1"/>
    </source>
</evidence>
<protein>
    <recommendedName>
        <fullName evidence="3">Prephenate dehydratase</fullName>
    </recommendedName>
</protein>
<organism evidence="1 2">
    <name type="scientific">Limosilactobacillus ingluviei DSM 15946</name>
    <dbReference type="NCBI Taxonomy" id="1423760"/>
    <lineage>
        <taxon>Bacteria</taxon>
        <taxon>Bacillati</taxon>
        <taxon>Bacillota</taxon>
        <taxon>Bacilli</taxon>
        <taxon>Lactobacillales</taxon>
        <taxon>Lactobacillaceae</taxon>
        <taxon>Limosilactobacillus</taxon>
    </lineage>
</organism>
<proteinExistence type="predicted"/>
<evidence type="ECO:0008006" key="3">
    <source>
        <dbReference type="Google" id="ProtNLM"/>
    </source>
</evidence>
<accession>A0A0R1UNL4</accession>
<gene>
    <name evidence="1" type="ORF">FC43_GL001665</name>
</gene>
<name>A0A0R1UNL4_9LACO</name>
<sequence>MKLHTLGPAETDSAAAAAQYCQTHPALQVAYHPSFEELYAHLTKYRGDQLLVPAAYQSPAGLSWGQLHYRYLAALTLVDGFLYELAPLVLAELPTRANQRAYVHPANADLLRQLIPTAEICLCPSKITAADQFLADGRYVITSQAALPTHLPLRIHQRWTVPMLWSVYLIN</sequence>